<comment type="caution">
    <text evidence="1">The sequence shown here is derived from an EMBL/GenBank/DDBJ whole genome shotgun (WGS) entry which is preliminary data.</text>
</comment>
<dbReference type="AlphaFoldDB" id="A0A366HRM4"/>
<accession>A0A366HRM4</accession>
<keyword evidence="2" id="KW-1185">Reference proteome</keyword>
<evidence type="ECO:0000313" key="1">
    <source>
        <dbReference type="EMBL" id="RBP45398.1"/>
    </source>
</evidence>
<protein>
    <submittedName>
        <fullName evidence="1">Uncharacterized protein</fullName>
    </submittedName>
</protein>
<organism evidence="1 2">
    <name type="scientific">Roseimicrobium gellanilyticum</name>
    <dbReference type="NCBI Taxonomy" id="748857"/>
    <lineage>
        <taxon>Bacteria</taxon>
        <taxon>Pseudomonadati</taxon>
        <taxon>Verrucomicrobiota</taxon>
        <taxon>Verrucomicrobiia</taxon>
        <taxon>Verrucomicrobiales</taxon>
        <taxon>Verrucomicrobiaceae</taxon>
        <taxon>Roseimicrobium</taxon>
    </lineage>
</organism>
<name>A0A366HRM4_9BACT</name>
<dbReference type="OrthoDB" id="197216at2"/>
<sequence length="185" mass="21083">MPSPTVEKLMRVLYRDGVVYDIDTDSLIRECANNMSALALFGVLSRMDDAAPDFGDQLRERMKELNVFGPSYLISFNDGRWDGLKAETSDAEEELGASSRFECFLKLIWMSDEAAYFAFSFVDYLSAPYVHGASRKREGNMHHVRLELDSPECLNKFIESLRGPFFVKVEESSEEIFWKAPSHAV</sequence>
<dbReference type="RefSeq" id="WP_113958522.1">
    <property type="nucleotide sequence ID" value="NZ_QNRR01000003.1"/>
</dbReference>
<dbReference type="EMBL" id="QNRR01000003">
    <property type="protein sequence ID" value="RBP45398.1"/>
    <property type="molecule type" value="Genomic_DNA"/>
</dbReference>
<evidence type="ECO:0000313" key="2">
    <source>
        <dbReference type="Proteomes" id="UP000253426"/>
    </source>
</evidence>
<proteinExistence type="predicted"/>
<dbReference type="Proteomes" id="UP000253426">
    <property type="component" value="Unassembled WGS sequence"/>
</dbReference>
<gene>
    <name evidence="1" type="ORF">DES53_103397</name>
</gene>
<reference evidence="1 2" key="1">
    <citation type="submission" date="2018-06" db="EMBL/GenBank/DDBJ databases">
        <title>Genomic Encyclopedia of Type Strains, Phase IV (KMG-IV): sequencing the most valuable type-strain genomes for metagenomic binning, comparative biology and taxonomic classification.</title>
        <authorList>
            <person name="Goeker M."/>
        </authorList>
    </citation>
    <scope>NUCLEOTIDE SEQUENCE [LARGE SCALE GENOMIC DNA]</scope>
    <source>
        <strain evidence="1 2">DSM 25532</strain>
    </source>
</reference>